<dbReference type="STRING" id="4097.A0A1S4B382"/>
<dbReference type="PaxDb" id="4097-A0A1S4B382"/>
<organism evidence="1">
    <name type="scientific">Nicotiana tabacum</name>
    <name type="common">Common tobacco</name>
    <dbReference type="NCBI Taxonomy" id="4097"/>
    <lineage>
        <taxon>Eukaryota</taxon>
        <taxon>Viridiplantae</taxon>
        <taxon>Streptophyta</taxon>
        <taxon>Embryophyta</taxon>
        <taxon>Tracheophyta</taxon>
        <taxon>Spermatophyta</taxon>
        <taxon>Magnoliopsida</taxon>
        <taxon>eudicotyledons</taxon>
        <taxon>Gunneridae</taxon>
        <taxon>Pentapetalae</taxon>
        <taxon>asterids</taxon>
        <taxon>lamiids</taxon>
        <taxon>Solanales</taxon>
        <taxon>Solanaceae</taxon>
        <taxon>Nicotianoideae</taxon>
        <taxon>Nicotianeae</taxon>
        <taxon>Nicotiana</taxon>
    </lineage>
</organism>
<dbReference type="RefSeq" id="XP_016483385.1">
    <property type="nucleotide sequence ID" value="XM_016627899.1"/>
</dbReference>
<sequence>MHNDIDLKLHCSRLKVQLGIRKFDDANRPLTFVVGASSCLREVLDECDILVEQRYKDCGGDSEWLPVVNREYQSVRLRLNARVDGNTVHWRTQIERYQNESSTFQKVESSNFDSAELESLFIRGTYVDAFFSLETFDYMEKAGIGLVADKLIILHQ</sequence>
<proteinExistence type="predicted"/>
<dbReference type="PANTHER" id="PTHR30231:SF35">
    <property type="entry name" value="PROTEIN NEN1-LIKE ISOFORM X1"/>
    <property type="match status" value="1"/>
</dbReference>
<gene>
    <name evidence="1 2" type="primary">LOC107804084</name>
</gene>
<evidence type="ECO:0000313" key="2">
    <source>
        <dbReference type="RefSeq" id="XP_016483386.1"/>
    </source>
</evidence>
<accession>A0A1S4B382</accession>
<dbReference type="AlphaFoldDB" id="A0A1S4B382"/>
<reference evidence="1 2" key="1">
    <citation type="submission" date="2025-04" db="UniProtKB">
        <authorList>
            <consortium name="RefSeq"/>
        </authorList>
    </citation>
    <scope>IDENTIFICATION</scope>
</reference>
<dbReference type="OrthoDB" id="2018529at2759"/>
<dbReference type="PANTHER" id="PTHR30231">
    <property type="entry name" value="DNA POLYMERASE III SUBUNIT EPSILON"/>
    <property type="match status" value="1"/>
</dbReference>
<dbReference type="KEGG" id="nta:107804084"/>
<evidence type="ECO:0000313" key="1">
    <source>
        <dbReference type="RefSeq" id="XP_016483385.1"/>
    </source>
</evidence>
<dbReference type="RefSeq" id="XP_016483386.1">
    <property type="nucleotide sequence ID" value="XM_016627900.1"/>
</dbReference>
<name>A0A1S4B382_TOBAC</name>
<protein>
    <submittedName>
        <fullName evidence="1 2">Protein NEN1-like</fullName>
    </submittedName>
</protein>